<keyword evidence="4 9" id="KW-0812">Transmembrane</keyword>
<comment type="subcellular location">
    <subcellularLocation>
        <location evidence="1 9">Cell membrane</location>
        <topology evidence="1 9">Single-pass membrane protein</topology>
    </subcellularLocation>
</comment>
<feature type="region of interest" description="Disordered" evidence="10">
    <location>
        <begin position="43"/>
        <end position="101"/>
    </location>
</feature>
<comment type="caution">
    <text evidence="11">The sequence shown here is derived from an EMBL/GenBank/DDBJ whole genome shotgun (WGS) entry which is preliminary data.</text>
</comment>
<dbReference type="RefSeq" id="WP_345422181.1">
    <property type="nucleotide sequence ID" value="NZ_BAABGT010000071.1"/>
</dbReference>
<dbReference type="PANTHER" id="PTHR42982">
    <property type="entry name" value="SEC-INDEPENDENT PROTEIN TRANSLOCASE PROTEIN TATA"/>
    <property type="match status" value="1"/>
</dbReference>
<evidence type="ECO:0000256" key="10">
    <source>
        <dbReference type="SAM" id="MobiDB-lite"/>
    </source>
</evidence>
<evidence type="ECO:0000256" key="7">
    <source>
        <dbReference type="ARBA" id="ARBA00023010"/>
    </source>
</evidence>
<evidence type="ECO:0000256" key="3">
    <source>
        <dbReference type="ARBA" id="ARBA00022475"/>
    </source>
</evidence>
<dbReference type="Pfam" id="PF02416">
    <property type="entry name" value="TatA_B_E"/>
    <property type="match status" value="1"/>
</dbReference>
<dbReference type="HAMAP" id="MF_00236">
    <property type="entry name" value="TatA_E"/>
    <property type="match status" value="1"/>
</dbReference>
<dbReference type="NCBIfam" id="NF001854">
    <property type="entry name" value="PRK00575.1"/>
    <property type="match status" value="1"/>
</dbReference>
<protein>
    <recommendedName>
        <fullName evidence="9">Sec-independent protein translocase protein TatA</fullName>
    </recommendedName>
</protein>
<evidence type="ECO:0000256" key="4">
    <source>
        <dbReference type="ARBA" id="ARBA00022692"/>
    </source>
</evidence>
<evidence type="ECO:0000256" key="5">
    <source>
        <dbReference type="ARBA" id="ARBA00022927"/>
    </source>
</evidence>
<evidence type="ECO:0000256" key="9">
    <source>
        <dbReference type="HAMAP-Rule" id="MF_00236"/>
    </source>
</evidence>
<evidence type="ECO:0000256" key="1">
    <source>
        <dbReference type="ARBA" id="ARBA00004162"/>
    </source>
</evidence>
<dbReference type="EMBL" id="BAABGT010000071">
    <property type="protein sequence ID" value="GAA4552289.1"/>
    <property type="molecule type" value="Genomic_DNA"/>
</dbReference>
<name>A0ABP8RXC5_9PSEU</name>
<evidence type="ECO:0000313" key="12">
    <source>
        <dbReference type="Proteomes" id="UP001501598"/>
    </source>
</evidence>
<feature type="compositionally biased region" description="Low complexity" evidence="10">
    <location>
        <begin position="52"/>
        <end position="81"/>
    </location>
</feature>
<gene>
    <name evidence="9" type="primary">tatA</name>
    <name evidence="11" type="ORF">GCM10023175_45770</name>
</gene>
<keyword evidence="5 9" id="KW-0653">Protein transport</keyword>
<reference evidence="12" key="1">
    <citation type="journal article" date="2019" name="Int. J. Syst. Evol. Microbiol.">
        <title>The Global Catalogue of Microorganisms (GCM) 10K type strain sequencing project: providing services to taxonomists for standard genome sequencing and annotation.</title>
        <authorList>
            <consortium name="The Broad Institute Genomics Platform"/>
            <consortium name="The Broad Institute Genome Sequencing Center for Infectious Disease"/>
            <person name="Wu L."/>
            <person name="Ma J."/>
        </authorList>
    </citation>
    <scope>NUCLEOTIDE SEQUENCE [LARGE SCALE GENOMIC DNA]</scope>
    <source>
        <strain evidence="12">JCM 17906</strain>
    </source>
</reference>
<sequence>MGELSAWHWIVVIAVFVLLFGARRLPDAARSLGRSTRILRAELRAEEPPSETSVASTGSAAAPPSTASPLPPAAQAETAAHAPEHGATAGLPTAAVPPATT</sequence>
<keyword evidence="7 9" id="KW-0811">Translocation</keyword>
<organism evidence="11 12">
    <name type="scientific">Pseudonocardia xishanensis</name>
    <dbReference type="NCBI Taxonomy" id="630995"/>
    <lineage>
        <taxon>Bacteria</taxon>
        <taxon>Bacillati</taxon>
        <taxon>Actinomycetota</taxon>
        <taxon>Actinomycetes</taxon>
        <taxon>Pseudonocardiales</taxon>
        <taxon>Pseudonocardiaceae</taxon>
        <taxon>Pseudonocardia</taxon>
    </lineage>
</organism>
<comment type="similarity">
    <text evidence="9">Belongs to the TatA/E family.</text>
</comment>
<evidence type="ECO:0000313" key="11">
    <source>
        <dbReference type="EMBL" id="GAA4552289.1"/>
    </source>
</evidence>
<evidence type="ECO:0000256" key="2">
    <source>
        <dbReference type="ARBA" id="ARBA00022448"/>
    </source>
</evidence>
<keyword evidence="2 9" id="KW-0813">Transport</keyword>
<keyword evidence="12" id="KW-1185">Reference proteome</keyword>
<accession>A0ABP8RXC5</accession>
<keyword evidence="8 9" id="KW-0472">Membrane</keyword>
<dbReference type="InterPro" id="IPR003369">
    <property type="entry name" value="TatA/B/E"/>
</dbReference>
<dbReference type="Gene3D" id="1.20.5.3310">
    <property type="match status" value="1"/>
</dbReference>
<evidence type="ECO:0000256" key="6">
    <source>
        <dbReference type="ARBA" id="ARBA00022989"/>
    </source>
</evidence>
<dbReference type="PANTHER" id="PTHR42982:SF8">
    <property type="entry name" value="SEC-INDEPENDENT PROTEIN TRANSLOCASE PROTEIN TATA"/>
    <property type="match status" value="1"/>
</dbReference>
<keyword evidence="6 9" id="KW-1133">Transmembrane helix</keyword>
<keyword evidence="3 9" id="KW-1003">Cell membrane</keyword>
<evidence type="ECO:0000256" key="8">
    <source>
        <dbReference type="ARBA" id="ARBA00023136"/>
    </source>
</evidence>
<feature type="transmembrane region" description="Helical" evidence="9">
    <location>
        <begin position="6"/>
        <end position="25"/>
    </location>
</feature>
<dbReference type="Proteomes" id="UP001501598">
    <property type="component" value="Unassembled WGS sequence"/>
</dbReference>
<comment type="function">
    <text evidence="9">Part of the twin-arginine translocation (Tat) system that transports large folded proteins containing a characteristic twin-arginine motif in their signal peptide across membranes. TatA could form the protein-conducting channel of the Tat system.</text>
</comment>
<dbReference type="InterPro" id="IPR006312">
    <property type="entry name" value="TatA/E"/>
</dbReference>
<comment type="subunit">
    <text evidence="9">The Tat system comprises two distinct complexes: a TatABC complex, containing multiple copies of TatA, TatB and TatC subunits, and a separate TatA complex, containing only TatA subunits. Substrates initially bind to the TatABC complex, which probably triggers association of the separate TatA complex to form the active translocon.</text>
</comment>
<proteinExistence type="inferred from homology"/>